<keyword evidence="5 12" id="KW-0028">Amino-acid biosynthesis</keyword>
<dbReference type="EC" id="2.2.1.6" evidence="4 12"/>
<evidence type="ECO:0000256" key="2">
    <source>
        <dbReference type="ARBA" id="ARBA00005025"/>
    </source>
</evidence>
<dbReference type="Pfam" id="PF02776">
    <property type="entry name" value="TPP_enzyme_N"/>
    <property type="match status" value="1"/>
</dbReference>
<evidence type="ECO:0000256" key="6">
    <source>
        <dbReference type="ARBA" id="ARBA00022679"/>
    </source>
</evidence>
<comment type="pathway">
    <text evidence="2 12">Amino-acid biosynthesis; L-valine biosynthesis; L-valine from pyruvate: step 1/4.</text>
</comment>
<evidence type="ECO:0000313" key="17">
    <source>
        <dbReference type="Proteomes" id="UP000776252"/>
    </source>
</evidence>
<feature type="domain" description="Thiamine pyrophosphate enzyme N-terminal TPP-binding" evidence="15">
    <location>
        <begin position="5"/>
        <end position="119"/>
    </location>
</feature>
<dbReference type="EMBL" id="JAHLDV010000012">
    <property type="protein sequence ID" value="MBU3159655.1"/>
    <property type="molecule type" value="Genomic_DNA"/>
</dbReference>
<evidence type="ECO:0000259" key="13">
    <source>
        <dbReference type="Pfam" id="PF00205"/>
    </source>
</evidence>
<keyword evidence="10 12" id="KW-0100">Branched-chain amino acid biosynthesis</keyword>
<keyword evidence="9 12" id="KW-0786">Thiamine pyrophosphate</keyword>
<dbReference type="Pfam" id="PF02775">
    <property type="entry name" value="TPP_enzyme_C"/>
    <property type="match status" value="1"/>
</dbReference>
<dbReference type="Proteomes" id="UP000776252">
    <property type="component" value="Unassembled WGS sequence"/>
</dbReference>
<proteinExistence type="inferred from homology"/>
<evidence type="ECO:0000256" key="3">
    <source>
        <dbReference type="ARBA" id="ARBA00007812"/>
    </source>
</evidence>
<comment type="caution">
    <text evidence="16">The sequence shown here is derived from an EMBL/GenBank/DDBJ whole genome shotgun (WGS) entry which is preliminary data.</text>
</comment>
<organism evidence="16 17">
    <name type="scientific">Clostridium frigoris</name>
    <dbReference type="NCBI Taxonomy" id="205327"/>
    <lineage>
        <taxon>Bacteria</taxon>
        <taxon>Bacillati</taxon>
        <taxon>Bacillota</taxon>
        <taxon>Clostridia</taxon>
        <taxon>Eubacteriales</taxon>
        <taxon>Clostridiaceae</taxon>
        <taxon>Clostridium</taxon>
    </lineage>
</organism>
<dbReference type="RefSeq" id="WP_216147568.1">
    <property type="nucleotide sequence ID" value="NZ_JAHLDV010000012.1"/>
</dbReference>
<keyword evidence="6 12" id="KW-0808">Transferase</keyword>
<evidence type="ECO:0000256" key="9">
    <source>
        <dbReference type="ARBA" id="ARBA00023052"/>
    </source>
</evidence>
<dbReference type="InterPro" id="IPR012846">
    <property type="entry name" value="Acetolactate_synth_lsu"/>
</dbReference>
<dbReference type="PANTHER" id="PTHR18968">
    <property type="entry name" value="THIAMINE PYROPHOSPHATE ENZYMES"/>
    <property type="match status" value="1"/>
</dbReference>
<evidence type="ECO:0000256" key="10">
    <source>
        <dbReference type="ARBA" id="ARBA00023304"/>
    </source>
</evidence>
<evidence type="ECO:0000256" key="12">
    <source>
        <dbReference type="RuleBase" id="RU003591"/>
    </source>
</evidence>
<protein>
    <recommendedName>
        <fullName evidence="4 12">Acetolactate synthase</fullName>
        <ecNumber evidence="4 12">2.2.1.6</ecNumber>
    </recommendedName>
</protein>
<evidence type="ECO:0000256" key="11">
    <source>
        <dbReference type="ARBA" id="ARBA00048670"/>
    </source>
</evidence>
<dbReference type="InterPro" id="IPR012001">
    <property type="entry name" value="Thiamin_PyroP_enz_TPP-bd_dom"/>
</dbReference>
<feature type="domain" description="Thiamine pyrophosphate enzyme central" evidence="13">
    <location>
        <begin position="189"/>
        <end position="324"/>
    </location>
</feature>
<accession>A0ABS6BTJ8</accession>
<name>A0ABS6BTJ8_9CLOT</name>
<dbReference type="CDD" id="cd02015">
    <property type="entry name" value="TPP_AHAS"/>
    <property type="match status" value="1"/>
</dbReference>
<keyword evidence="17" id="KW-1185">Reference proteome</keyword>
<keyword evidence="7 12" id="KW-0479">Metal-binding</keyword>
<evidence type="ECO:0000259" key="14">
    <source>
        <dbReference type="Pfam" id="PF02775"/>
    </source>
</evidence>
<evidence type="ECO:0000256" key="1">
    <source>
        <dbReference type="ARBA" id="ARBA00004974"/>
    </source>
</evidence>
<sequence length="553" mass="59936">MKCSGAKILLECLKEQGVDVIFGYPGGAVLNIYDEIYSFEEINHILVSHEQGAAHAADGYARATGKVGVCLATSGPGATNLVTGIATAYMDSVPMIAITGQVATSLIGKDSFQEVDIVGITMPITKHNFLVKDIKELAPTIRKAFRIAMTGRPGPVLIDIPKDITGIECEYFPEIPKIIEKVVVKKRQLDDAIDAIQSSKKPIIVVGGGCNISQAEELLLSFQDKLKCPVCSTMMGLGAFSGLHPMYTGMLGMHGTFASNRCITASDLIIAIGARFSDRVISDPATFAANTKVIHIDIDEVEVSKNIEADCCVIGNVADVLIKLLEKLSVREENEWTTCAKELIQKDKEKVIKINEFETVNPLYVIKKLYEITKGNAIITTEVGQNQIWATQAFTYTKPRTFISSGGLGTMGYGFGAAIGASIGKKEMVFDIAGDGSFRMNLNELGTAARYNIPVKIILLNNGVLGMVRQWQNVFYSKRFSSTTLERETDFVKIAEGFGVKGIRVDHNGQVVGALKEAIAWDGPVVIDFRVAPDEMASPMVPPGASIEMMFEV</sequence>
<evidence type="ECO:0000256" key="7">
    <source>
        <dbReference type="ARBA" id="ARBA00022723"/>
    </source>
</evidence>
<dbReference type="GO" id="GO:0003984">
    <property type="term" value="F:acetolactate synthase activity"/>
    <property type="evidence" value="ECO:0007669"/>
    <property type="project" value="UniProtKB-EC"/>
</dbReference>
<reference evidence="16 17" key="1">
    <citation type="submission" date="2021-06" db="EMBL/GenBank/DDBJ databases">
        <title>Clostridia strains as spoilage organisms.</title>
        <authorList>
            <person name="Wambui J."/>
            <person name="Stephan R."/>
            <person name="Stevens M.J.A."/>
        </authorList>
    </citation>
    <scope>NUCLEOTIDE SEQUENCE [LARGE SCALE GENOMIC DNA]</scope>
    <source>
        <strain evidence="16 17">DSM 14204</strain>
    </source>
</reference>
<comment type="catalytic activity">
    <reaction evidence="11 12">
        <text>2 pyruvate + H(+) = (2S)-2-acetolactate + CO2</text>
        <dbReference type="Rhea" id="RHEA:25249"/>
        <dbReference type="ChEBI" id="CHEBI:15361"/>
        <dbReference type="ChEBI" id="CHEBI:15378"/>
        <dbReference type="ChEBI" id="CHEBI:16526"/>
        <dbReference type="ChEBI" id="CHEBI:58476"/>
        <dbReference type="EC" id="2.2.1.6"/>
    </reaction>
</comment>
<comment type="similarity">
    <text evidence="3 12">Belongs to the TPP enzyme family.</text>
</comment>
<dbReference type="Pfam" id="PF00205">
    <property type="entry name" value="TPP_enzyme_M"/>
    <property type="match status" value="1"/>
</dbReference>
<evidence type="ECO:0000256" key="5">
    <source>
        <dbReference type="ARBA" id="ARBA00022605"/>
    </source>
</evidence>
<dbReference type="InterPro" id="IPR039368">
    <property type="entry name" value="AHAS_TPP"/>
</dbReference>
<dbReference type="NCBIfam" id="TIGR00118">
    <property type="entry name" value="acolac_lg"/>
    <property type="match status" value="1"/>
</dbReference>
<dbReference type="InterPro" id="IPR011766">
    <property type="entry name" value="TPP_enzyme_TPP-bd"/>
</dbReference>
<keyword evidence="8 12" id="KW-0460">Magnesium</keyword>
<comment type="cofactor">
    <cofactor evidence="12">
        <name>thiamine diphosphate</name>
        <dbReference type="ChEBI" id="CHEBI:58937"/>
    </cofactor>
    <text evidence="12">Binds 1 thiamine pyrophosphate per subunit.</text>
</comment>
<comment type="cofactor">
    <cofactor evidence="12">
        <name>Mg(2+)</name>
        <dbReference type="ChEBI" id="CHEBI:18420"/>
    </cofactor>
    <text evidence="12">Binds 1 Mg(2+) ion per subunit.</text>
</comment>
<dbReference type="InterPro" id="IPR012000">
    <property type="entry name" value="Thiamin_PyroP_enz_cen_dom"/>
</dbReference>
<dbReference type="PANTHER" id="PTHR18968:SF13">
    <property type="entry name" value="ACETOLACTATE SYNTHASE CATALYTIC SUBUNIT, MITOCHONDRIAL"/>
    <property type="match status" value="1"/>
</dbReference>
<evidence type="ECO:0000259" key="15">
    <source>
        <dbReference type="Pfam" id="PF02776"/>
    </source>
</evidence>
<evidence type="ECO:0000313" key="16">
    <source>
        <dbReference type="EMBL" id="MBU3159655.1"/>
    </source>
</evidence>
<dbReference type="InterPro" id="IPR045229">
    <property type="entry name" value="TPP_enz"/>
</dbReference>
<gene>
    <name evidence="16" type="primary">ilvB</name>
    <name evidence="16" type="ORF">KPL37_07820</name>
</gene>
<comment type="pathway">
    <text evidence="1 12">Amino-acid biosynthesis; L-isoleucine biosynthesis; L-isoleucine from 2-oxobutanoate: step 1/4.</text>
</comment>
<dbReference type="CDD" id="cd07035">
    <property type="entry name" value="TPP_PYR_POX_like"/>
    <property type="match status" value="1"/>
</dbReference>
<evidence type="ECO:0000256" key="4">
    <source>
        <dbReference type="ARBA" id="ARBA00013145"/>
    </source>
</evidence>
<evidence type="ECO:0000256" key="8">
    <source>
        <dbReference type="ARBA" id="ARBA00022842"/>
    </source>
</evidence>
<feature type="domain" description="Thiamine pyrophosphate enzyme TPP-binding" evidence="14">
    <location>
        <begin position="383"/>
        <end position="529"/>
    </location>
</feature>